<dbReference type="CDD" id="cd00593">
    <property type="entry name" value="RIBOc"/>
    <property type="match status" value="1"/>
</dbReference>
<protein>
    <recommendedName>
        <fullName evidence="8">Ribonuclease 3</fullName>
        <ecNumber evidence="8">3.1.26.3</ecNumber>
    </recommendedName>
    <alternativeName>
        <fullName evidence="8">Ribonuclease III</fullName>
        <shortName evidence="8">RNase III</shortName>
    </alternativeName>
</protein>
<evidence type="ECO:0000256" key="4">
    <source>
        <dbReference type="ARBA" id="ARBA00022722"/>
    </source>
</evidence>
<dbReference type="GO" id="GO:0004525">
    <property type="term" value="F:ribonuclease III activity"/>
    <property type="evidence" value="ECO:0007669"/>
    <property type="project" value="UniProtKB-UniRule"/>
</dbReference>
<evidence type="ECO:0000256" key="6">
    <source>
        <dbReference type="ARBA" id="ARBA00022801"/>
    </source>
</evidence>
<dbReference type="GO" id="GO:0006397">
    <property type="term" value="P:mRNA processing"/>
    <property type="evidence" value="ECO:0007669"/>
    <property type="project" value="UniProtKB-UniRule"/>
</dbReference>
<keyword evidence="6 8" id="KW-0378">Hydrolase</keyword>
<keyword evidence="8" id="KW-0963">Cytoplasm</keyword>
<evidence type="ECO:0000256" key="7">
    <source>
        <dbReference type="ARBA" id="ARBA00022884"/>
    </source>
</evidence>
<dbReference type="Pfam" id="PF00035">
    <property type="entry name" value="dsrm"/>
    <property type="match status" value="1"/>
</dbReference>
<evidence type="ECO:0000259" key="10">
    <source>
        <dbReference type="PROSITE" id="PS50142"/>
    </source>
</evidence>
<evidence type="ECO:0000256" key="3">
    <source>
        <dbReference type="ARBA" id="ARBA00022664"/>
    </source>
</evidence>
<dbReference type="SMART" id="SM00358">
    <property type="entry name" value="DSRM"/>
    <property type="match status" value="1"/>
</dbReference>
<keyword evidence="7 8" id="KW-0694">RNA-binding</keyword>
<keyword evidence="5 8" id="KW-0255">Endonuclease</keyword>
<dbReference type="GO" id="GO:0010468">
    <property type="term" value="P:regulation of gene expression"/>
    <property type="evidence" value="ECO:0007669"/>
    <property type="project" value="TreeGrafter"/>
</dbReference>
<feature type="active site" evidence="8">
    <location>
        <position position="155"/>
    </location>
</feature>
<dbReference type="SMART" id="SM00535">
    <property type="entry name" value="RIBOc"/>
    <property type="match status" value="1"/>
</dbReference>
<evidence type="ECO:0000256" key="2">
    <source>
        <dbReference type="ARBA" id="ARBA00010183"/>
    </source>
</evidence>
<feature type="domain" description="RNase III" evidence="10">
    <location>
        <begin position="41"/>
        <end position="166"/>
    </location>
</feature>
<evidence type="ECO:0000256" key="1">
    <source>
        <dbReference type="ARBA" id="ARBA00000109"/>
    </source>
</evidence>
<dbReference type="Pfam" id="PF14622">
    <property type="entry name" value="Ribonucleas_3_3"/>
    <property type="match status" value="1"/>
</dbReference>
<dbReference type="GO" id="GO:0019843">
    <property type="term" value="F:rRNA binding"/>
    <property type="evidence" value="ECO:0007669"/>
    <property type="project" value="UniProtKB-KW"/>
</dbReference>
<dbReference type="SUPFAM" id="SSF54768">
    <property type="entry name" value="dsRNA-binding domain-like"/>
    <property type="match status" value="1"/>
</dbReference>
<keyword evidence="12" id="KW-1185">Reference proteome</keyword>
<comment type="similarity">
    <text evidence="2">Belongs to the ribonuclease III family.</text>
</comment>
<dbReference type="HAMAP" id="MF_00104">
    <property type="entry name" value="RNase_III"/>
    <property type="match status" value="1"/>
</dbReference>
<comment type="cofactor">
    <cofactor evidence="8">
        <name>Mg(2+)</name>
        <dbReference type="ChEBI" id="CHEBI:18420"/>
    </cofactor>
</comment>
<sequence length="268" mass="30696">MEVIIAASLLEKSNLWIYQMNRIRSLFQTRKLSNKETESLEQGIKRITGFSPKNMLLYQTAFTHKSMGLQGEDGNVMSYERLEFLGDAILGAVIAEYIYNEVPSGDEGYLTKMRSKIVSREHLNELGQDFGLISFAQTQVPHRHFGNNIHGNLFEALIGAIYLDKGYTDCRKFICKKVVEPYVDIEKLEGKVISYKSLLIEWCQKNKKFFDFNVYEDTGFNEVRHFAVKLSIDKRVVAKARATSKKKAEEKASKRAFFALQDKMSTGS</sequence>
<dbReference type="InterPro" id="IPR011907">
    <property type="entry name" value="RNase_III"/>
</dbReference>
<dbReference type="Proteomes" id="UP000031760">
    <property type="component" value="Chromosome"/>
</dbReference>
<dbReference type="HOGENOM" id="CLU_000907_1_0_10"/>
<dbReference type="GO" id="GO:0003725">
    <property type="term" value="F:double-stranded RNA binding"/>
    <property type="evidence" value="ECO:0007669"/>
    <property type="project" value="TreeGrafter"/>
</dbReference>
<dbReference type="PANTHER" id="PTHR11207:SF0">
    <property type="entry name" value="RIBONUCLEASE 3"/>
    <property type="match status" value="1"/>
</dbReference>
<dbReference type="GO" id="GO:0008033">
    <property type="term" value="P:tRNA processing"/>
    <property type="evidence" value="ECO:0007669"/>
    <property type="project" value="UniProtKB-KW"/>
</dbReference>
<keyword evidence="8" id="KW-0699">rRNA-binding</keyword>
<dbReference type="STRING" id="1454201.NMS_0590"/>
<dbReference type="PROSITE" id="PS50137">
    <property type="entry name" value="DS_RBD"/>
    <property type="match status" value="1"/>
</dbReference>
<evidence type="ECO:0000259" key="9">
    <source>
        <dbReference type="PROSITE" id="PS50137"/>
    </source>
</evidence>
<dbReference type="GO" id="GO:0046872">
    <property type="term" value="F:metal ion binding"/>
    <property type="evidence" value="ECO:0007669"/>
    <property type="project" value="UniProtKB-KW"/>
</dbReference>
<keyword evidence="8" id="KW-0819">tRNA processing</keyword>
<dbReference type="GO" id="GO:0005737">
    <property type="term" value="C:cytoplasm"/>
    <property type="evidence" value="ECO:0007669"/>
    <property type="project" value="UniProtKB-SubCell"/>
</dbReference>
<feature type="binding site" evidence="8">
    <location>
        <position position="155"/>
    </location>
    <ligand>
        <name>Mg(2+)</name>
        <dbReference type="ChEBI" id="CHEBI:18420"/>
    </ligand>
</feature>
<reference evidence="11 12" key="1">
    <citation type="journal article" date="2014" name="Proc. Natl. Acad. Sci. U.S.A.">
        <title>Functional characterization of flavobacteria rhodopsins reveals a unique class of light-driven chloride pump in bacteria.</title>
        <authorList>
            <person name="Yoshizawa S."/>
            <person name="Kumagai Y."/>
            <person name="Kim H."/>
            <person name="Ogura Y."/>
            <person name="Hayashi T."/>
            <person name="Iwasaki W."/>
            <person name="DeLong E.F."/>
            <person name="Kogure K."/>
        </authorList>
    </citation>
    <scope>NUCLEOTIDE SEQUENCE [LARGE SCALE GENOMIC DNA]</scope>
    <source>
        <strain evidence="11 12">S1-08</strain>
    </source>
</reference>
<comment type="subunit">
    <text evidence="8">Homodimer.</text>
</comment>
<evidence type="ECO:0000256" key="5">
    <source>
        <dbReference type="ARBA" id="ARBA00022759"/>
    </source>
</evidence>
<feature type="binding site" evidence="8">
    <location>
        <position position="152"/>
    </location>
    <ligand>
        <name>Mg(2+)</name>
        <dbReference type="ChEBI" id="CHEBI:18420"/>
    </ligand>
</feature>
<comment type="catalytic activity">
    <reaction evidence="1 8">
        <text>Endonucleolytic cleavage to 5'-phosphomonoester.</text>
        <dbReference type="EC" id="3.1.26.3"/>
    </reaction>
</comment>
<dbReference type="InterPro" id="IPR000999">
    <property type="entry name" value="RNase_III_dom"/>
</dbReference>
<dbReference type="AlphaFoldDB" id="W8VNQ7"/>
<proteinExistence type="inferred from homology"/>
<feature type="binding site" evidence="8">
    <location>
        <position position="83"/>
    </location>
    <ligand>
        <name>Mg(2+)</name>
        <dbReference type="ChEBI" id="CHEBI:18420"/>
    </ligand>
</feature>
<dbReference type="SUPFAM" id="SSF69065">
    <property type="entry name" value="RNase III domain-like"/>
    <property type="match status" value="1"/>
</dbReference>
<evidence type="ECO:0000313" key="12">
    <source>
        <dbReference type="Proteomes" id="UP000031760"/>
    </source>
</evidence>
<dbReference type="GO" id="GO:0006364">
    <property type="term" value="P:rRNA processing"/>
    <property type="evidence" value="ECO:0007669"/>
    <property type="project" value="UniProtKB-UniRule"/>
</dbReference>
<evidence type="ECO:0000256" key="8">
    <source>
        <dbReference type="HAMAP-Rule" id="MF_00104"/>
    </source>
</evidence>
<comment type="subcellular location">
    <subcellularLocation>
        <location evidence="8">Cytoplasm</location>
    </subcellularLocation>
</comment>
<keyword evidence="3 8" id="KW-0507">mRNA processing</keyword>
<dbReference type="Gene3D" id="1.10.1520.10">
    <property type="entry name" value="Ribonuclease III domain"/>
    <property type="match status" value="1"/>
</dbReference>
<dbReference type="NCBIfam" id="TIGR02191">
    <property type="entry name" value="RNaseIII"/>
    <property type="match status" value="1"/>
</dbReference>
<evidence type="ECO:0000313" key="11">
    <source>
        <dbReference type="EMBL" id="BAO54599.1"/>
    </source>
</evidence>
<dbReference type="PANTHER" id="PTHR11207">
    <property type="entry name" value="RIBONUCLEASE III"/>
    <property type="match status" value="1"/>
</dbReference>
<gene>
    <name evidence="8" type="primary">rnc</name>
    <name evidence="11" type="ORF">NMS_0590</name>
</gene>
<dbReference type="Gene3D" id="3.30.160.20">
    <property type="match status" value="1"/>
</dbReference>
<keyword evidence="4 8" id="KW-0540">Nuclease</keyword>
<feature type="domain" description="DRBM" evidence="9">
    <location>
        <begin position="194"/>
        <end position="262"/>
    </location>
</feature>
<dbReference type="PROSITE" id="PS00517">
    <property type="entry name" value="RNASE_3_1"/>
    <property type="match status" value="1"/>
</dbReference>
<keyword evidence="8" id="KW-0460">Magnesium</keyword>
<dbReference type="PROSITE" id="PS50142">
    <property type="entry name" value="RNASE_3_2"/>
    <property type="match status" value="1"/>
</dbReference>
<dbReference type="EMBL" id="AP014548">
    <property type="protein sequence ID" value="BAO54599.1"/>
    <property type="molecule type" value="Genomic_DNA"/>
</dbReference>
<comment type="function">
    <text evidence="8">Digests double-stranded RNA. Involved in the processing of primary rRNA transcript to yield the immediate precursors to the large and small rRNAs (23S and 16S). Processes some mRNAs, and tRNAs when they are encoded in the rRNA operon. Processes pre-crRNA and tracrRNA of type II CRISPR loci if present in the organism.</text>
</comment>
<feature type="active site" evidence="8">
    <location>
        <position position="87"/>
    </location>
</feature>
<dbReference type="InterPro" id="IPR036389">
    <property type="entry name" value="RNase_III_sf"/>
</dbReference>
<dbReference type="EC" id="3.1.26.3" evidence="8"/>
<accession>W8VNQ7</accession>
<keyword evidence="8" id="KW-0698">rRNA processing</keyword>
<dbReference type="KEGG" id="nmf:NMS_0590"/>
<keyword evidence="8" id="KW-0479">Metal-binding</keyword>
<organism evidence="11 12">
    <name type="scientific">Nonlabens marinus S1-08</name>
    <dbReference type="NCBI Taxonomy" id="1454201"/>
    <lineage>
        <taxon>Bacteria</taxon>
        <taxon>Pseudomonadati</taxon>
        <taxon>Bacteroidota</taxon>
        <taxon>Flavobacteriia</taxon>
        <taxon>Flavobacteriales</taxon>
        <taxon>Flavobacteriaceae</taxon>
        <taxon>Nonlabens</taxon>
    </lineage>
</organism>
<dbReference type="InterPro" id="IPR014720">
    <property type="entry name" value="dsRBD_dom"/>
</dbReference>
<name>W8VNQ7_9FLAO</name>